<keyword evidence="2" id="KW-1185">Reference proteome</keyword>
<organism evidence="1 2">
    <name type="scientific">Fusarium solani subsp. cucurbitae</name>
    <name type="common">Neocosmosporum cucurbitae</name>
    <dbReference type="NCBI Taxonomy" id="2747967"/>
    <lineage>
        <taxon>Eukaryota</taxon>
        <taxon>Fungi</taxon>
        <taxon>Dikarya</taxon>
        <taxon>Ascomycota</taxon>
        <taxon>Pezizomycotina</taxon>
        <taxon>Sordariomycetes</taxon>
        <taxon>Hypocreomycetidae</taxon>
        <taxon>Hypocreales</taxon>
        <taxon>Nectriaceae</taxon>
        <taxon>Fusarium</taxon>
        <taxon>Fusarium solani species complex</taxon>
    </lineage>
</organism>
<accession>A0ACD3Z6Q6</accession>
<proteinExistence type="predicted"/>
<dbReference type="EMBL" id="CP090035">
    <property type="protein sequence ID" value="UPK96887.1"/>
    <property type="molecule type" value="Genomic_DNA"/>
</dbReference>
<evidence type="ECO:0000313" key="2">
    <source>
        <dbReference type="Proteomes" id="UP000830768"/>
    </source>
</evidence>
<protein>
    <submittedName>
        <fullName evidence="1">Uncharacterized protein</fullName>
    </submittedName>
</protein>
<sequence length="214" mass="23637">MTISARTPMGFSRKQCLSTKRSLTDSPQTDLESASPGSDELDIKTTAKEIVSQLPSGTRIVDMGASDSIKFEPYVRELRLVQLYRSETLMDARDVEQRNANGMRRPLVLIITHYAVQLLREMSVAEIPKELVDVRTVDDSPRHEADIVIIDTVHTTSEGFTGDPERMAVMMTRARVGTIIIGPGSKVKGALLASPRVPIDPKQNFVSKKNAAML</sequence>
<reference evidence="1" key="1">
    <citation type="submission" date="2021-11" db="EMBL/GenBank/DDBJ databases">
        <title>Fusarium solani-melongenae Genome sequencing and assembly.</title>
        <authorList>
            <person name="Xie S."/>
            <person name="Huang L."/>
            <person name="Zhang X."/>
        </authorList>
    </citation>
    <scope>NUCLEOTIDE SEQUENCE</scope>
    <source>
        <strain evidence="1">CRI 24-3</strain>
    </source>
</reference>
<evidence type="ECO:0000313" key="1">
    <source>
        <dbReference type="EMBL" id="UPK96887.1"/>
    </source>
</evidence>
<gene>
    <name evidence="1" type="ORF">LCI18_007822</name>
</gene>
<name>A0ACD3Z6Q6_FUSSC</name>
<dbReference type="Proteomes" id="UP000830768">
    <property type="component" value="Chromosome 6"/>
</dbReference>